<gene>
    <name evidence="1" type="ORF">CDAR_616291</name>
</gene>
<evidence type="ECO:0000313" key="1">
    <source>
        <dbReference type="EMBL" id="GIY80163.1"/>
    </source>
</evidence>
<proteinExistence type="predicted"/>
<organism evidence="1 2">
    <name type="scientific">Caerostris darwini</name>
    <dbReference type="NCBI Taxonomy" id="1538125"/>
    <lineage>
        <taxon>Eukaryota</taxon>
        <taxon>Metazoa</taxon>
        <taxon>Ecdysozoa</taxon>
        <taxon>Arthropoda</taxon>
        <taxon>Chelicerata</taxon>
        <taxon>Arachnida</taxon>
        <taxon>Araneae</taxon>
        <taxon>Araneomorphae</taxon>
        <taxon>Entelegynae</taxon>
        <taxon>Araneoidea</taxon>
        <taxon>Araneidae</taxon>
        <taxon>Caerostris</taxon>
    </lineage>
</organism>
<keyword evidence="2" id="KW-1185">Reference proteome</keyword>
<comment type="caution">
    <text evidence="1">The sequence shown here is derived from an EMBL/GenBank/DDBJ whole genome shotgun (WGS) entry which is preliminary data.</text>
</comment>
<protein>
    <submittedName>
        <fullName evidence="1">Uncharacterized protein</fullName>
    </submittedName>
</protein>
<dbReference type="Proteomes" id="UP001054837">
    <property type="component" value="Unassembled WGS sequence"/>
</dbReference>
<reference evidence="1 2" key="1">
    <citation type="submission" date="2021-06" db="EMBL/GenBank/DDBJ databases">
        <title>Caerostris darwini draft genome.</title>
        <authorList>
            <person name="Kono N."/>
            <person name="Arakawa K."/>
        </authorList>
    </citation>
    <scope>NUCLEOTIDE SEQUENCE [LARGE SCALE GENOMIC DNA]</scope>
</reference>
<dbReference type="AlphaFoldDB" id="A0AAV4WEX7"/>
<dbReference type="EMBL" id="BPLQ01014488">
    <property type="protein sequence ID" value="GIY80163.1"/>
    <property type="molecule type" value="Genomic_DNA"/>
</dbReference>
<sequence length="188" mass="22294">MFLRKFIFAKNSSPRKFPRFPLKFEEGFGLSRVLKKMNIEFGDEEAKLIQKGFYVEEPNCCITLNTIPKDGNEFVLLQRLQTARNFEIAESQVLAKRKISEFNILRKKFHADKEKIKIEFPKKIEVPEDSEEEWCFPCLIIMIRFDDHPVYLASTQQFQVSLDILSFKTPSKIGVKKFMFQTYEFTWL</sequence>
<evidence type="ECO:0000313" key="2">
    <source>
        <dbReference type="Proteomes" id="UP001054837"/>
    </source>
</evidence>
<name>A0AAV4WEX7_9ARAC</name>
<accession>A0AAV4WEX7</accession>